<feature type="compositionally biased region" description="Polar residues" evidence="9">
    <location>
        <begin position="106"/>
        <end position="118"/>
    </location>
</feature>
<evidence type="ECO:0000256" key="2">
    <source>
        <dbReference type="ARBA" id="ARBA00008170"/>
    </source>
</evidence>
<feature type="region of interest" description="Disordered" evidence="9">
    <location>
        <begin position="1356"/>
        <end position="1417"/>
    </location>
</feature>
<dbReference type="Gene3D" id="1.20.1420.30">
    <property type="entry name" value="NCX, central ion-binding region"/>
    <property type="match status" value="2"/>
</dbReference>
<keyword evidence="8 10" id="KW-0472">Membrane</keyword>
<dbReference type="Pfam" id="PF01699">
    <property type="entry name" value="Na_Ca_ex"/>
    <property type="match status" value="2"/>
</dbReference>
<sequence>MEPIKSDSSSIHSQKKQILSNLHQTNQEQSNINNNPSLIDPNHQSQSKPSSQSKSPSQNQNQIDNNFITSPKLESTPIQSNITKNNNLNLPSSSIKSSNQPSTSNYHKNQSSQSNHYSDLNLIPQSNQNQRSRSKTSSTKASINKPNLSQPQSQSPSQSNPHHSVILNSKSNNKNQKSISILTDHLDNSIPINSSRKTSNFHHSDQQSNPPISSISTNNSNFQNPDFDAIQDDEVEPIDLGQELIKRRFQERQRLKRQAERHQRKLDEQSIIRSRSTHSTTRPTPSRIKTAPSPSSLLHQPPISPNDLQIPSTSKESLNSNDLIQAFNLDENSFDDHLSNSTNLPKPSPTSLIIDNNKPNSNVQSNSQSPNRAQSTYQSFGSPSQFISTSSQSSVNQPPIPKLKPKSSSSSHLSQHCLPSEIISSDPDVGDINNYQHQDQDQNQSQTPTVRGKSALVKAQLVRSTSATSHSTHKPSSQYSFNPSRHDDRIETQSLKNQVDNQPPKVLQDLKDVTLDPNPGSSEVEDNKDDNLDIQTHQSDDDNLDQDLDQSQAMSSASDHNDDDMEYTLKDRQDAINIEHPFGLPIWKPALYKKSRSVARNAEAALHNSPTSTSISTLTFGNLLWSIFFGIWLASVFAIVSTVLFVIPWGGSKYGRVLWELAGYLVWPFGKYVEEWSEDDEEDGSSSEQVHHDRQNSQLSDQLNHHHHPTGHPSRWMAVSEIDDDFNESLDGMTIRPVPNESDEHSPLGQPARTNSRSSNYGAISSQPLPINQSKDRQSSSSTIKHELGTFFAFLKLKGLGISKRSIRVRALGRLSFWATYYLIIAPLMLLACLLCWFSVFPIPMAKLLWVLVRHLGTEPLALHFRSPPTYIDLNKVKSHLSQDENSESGPSNTIPETALQRPTGFGGRLEPRLKPGQPAPKHSKKSLSASQAKGRLVSGKAKVLLCTYEALGLQYYKYTIDGVNIIFINLIPFVIFVIIDAFFLVPLKLTGFFGLLSSQGLIFVMALLSVVPLSYFIGMAVASISAQSSIGMGAVINATFGSIIEILLYGIALTEGKGELVEGSIIGSLLAGVLLMPGLSMIGGSLRRKEQRFNARSAGVTSTMLIMAIIGTLTPTLFYQIYGTFELSCSGCPDGVIGKDGKVLQADLSWKCKSCKYEHLSPINDGFYQSSVKSLSYYCAALLVLSYLIGLWFSLRTHASQIWQTPAGVPHGVDHGGHHVGSTAMNGLAHLGSATGLPHPNAGEHDVNGLTNQQRLSTYVRKLPEIVKQQLLSHLHRPPSSVSHRLGRQVSISTLINRLNDGSASQAINQSPGSHQVNRDQANVGIGLPRTLTTEEVNHTLHVLQMASAAEFAHPHDRLPGQSKPSANLDNLRHRDPSRSVSSHRHQVINMPPSNPHNHTSHISGPPIVDEEPGGGHDAPNWSRTKSTTVLLSCTFLYAIIAEILISVVDVVLNGSGIPEKFLGVTLFALVPNTTEFMNAISFAINGNIALSMEIGSAYALQVCLIQIPAMIAISSIYNKGKVLSASHAFTLVFPRWDIISIIFSVFLLTYTYIEARSNYHRGTILVLSYLVLIGGFYWAPN</sequence>
<evidence type="ECO:0000256" key="8">
    <source>
        <dbReference type="ARBA" id="ARBA00023136"/>
    </source>
</evidence>
<protein>
    <submittedName>
        <fullName evidence="13">Uncharacterized protein</fullName>
    </submittedName>
</protein>
<keyword evidence="3" id="KW-0813">Transport</keyword>
<dbReference type="PANTHER" id="PTHR31503:SF10">
    <property type="entry name" value="VNX1 PROTEIN"/>
    <property type="match status" value="1"/>
</dbReference>
<feature type="region of interest" description="Disordered" evidence="9">
    <location>
        <begin position="678"/>
        <end position="714"/>
    </location>
</feature>
<dbReference type="GO" id="GO:0015369">
    <property type="term" value="F:calcium:proton antiporter activity"/>
    <property type="evidence" value="ECO:0007669"/>
    <property type="project" value="TreeGrafter"/>
</dbReference>
<feature type="compositionally biased region" description="Polar residues" evidence="9">
    <location>
        <begin position="306"/>
        <end position="315"/>
    </location>
</feature>
<comment type="subcellular location">
    <subcellularLocation>
        <location evidence="1">Endomembrane system</location>
        <topology evidence="1">Multi-pass membrane protein</topology>
    </subcellularLocation>
</comment>
<feature type="compositionally biased region" description="Polar residues" evidence="9">
    <location>
        <begin position="752"/>
        <end position="773"/>
    </location>
</feature>
<feature type="transmembrane region" description="Helical" evidence="10">
    <location>
        <begin position="967"/>
        <end position="990"/>
    </location>
</feature>
<feature type="compositionally biased region" description="Polar residues" evidence="9">
    <location>
        <begin position="1"/>
        <end position="37"/>
    </location>
</feature>
<evidence type="ECO:0000256" key="4">
    <source>
        <dbReference type="ARBA" id="ARBA00022553"/>
    </source>
</evidence>
<feature type="compositionally biased region" description="Polar residues" evidence="9">
    <location>
        <begin position="462"/>
        <end position="483"/>
    </location>
</feature>
<feature type="transmembrane region" description="Helical" evidence="10">
    <location>
        <begin position="815"/>
        <end position="840"/>
    </location>
</feature>
<dbReference type="GO" id="GO:0012505">
    <property type="term" value="C:endomembrane system"/>
    <property type="evidence" value="ECO:0007669"/>
    <property type="project" value="UniProtKB-SubCell"/>
</dbReference>
<dbReference type="Pfam" id="PF03733">
    <property type="entry name" value="YccF"/>
    <property type="match status" value="1"/>
</dbReference>
<feature type="transmembrane region" description="Helical" evidence="10">
    <location>
        <begin position="1002"/>
        <end position="1023"/>
    </location>
</feature>
<feature type="transmembrane region" description="Helical" evidence="10">
    <location>
        <begin position="1099"/>
        <end position="1119"/>
    </location>
</feature>
<feature type="compositionally biased region" description="Low complexity" evidence="9">
    <location>
        <begin position="271"/>
        <end position="288"/>
    </location>
</feature>
<feature type="domain" description="Sodium/calcium exchanger membrane region" evidence="11">
    <location>
        <begin position="1428"/>
        <end position="1579"/>
    </location>
</feature>
<feature type="region of interest" description="Disordered" evidence="9">
    <location>
        <begin position="733"/>
        <end position="780"/>
    </location>
</feature>
<comment type="caution">
    <text evidence="13">The sequence shown here is derived from an EMBL/GenBank/DDBJ whole genome shotgun (WGS) entry which is preliminary data.</text>
</comment>
<feature type="transmembrane region" description="Helical" evidence="10">
    <location>
        <begin position="1499"/>
        <end position="1519"/>
    </location>
</feature>
<evidence type="ECO:0000256" key="3">
    <source>
        <dbReference type="ARBA" id="ARBA00022448"/>
    </source>
</evidence>
<dbReference type="InterPro" id="IPR044880">
    <property type="entry name" value="NCX_ion-bd_dom_sf"/>
</dbReference>
<feature type="transmembrane region" description="Helical" evidence="10">
    <location>
        <begin position="1531"/>
        <end position="1552"/>
    </location>
</feature>
<accession>A0A9Q3CFY5</accession>
<feature type="compositionally biased region" description="Polar residues" evidence="9">
    <location>
        <begin position="339"/>
        <end position="354"/>
    </location>
</feature>
<dbReference type="Proteomes" id="UP000765509">
    <property type="component" value="Unassembled WGS sequence"/>
</dbReference>
<feature type="compositionally biased region" description="Low complexity" evidence="9">
    <location>
        <begin position="356"/>
        <end position="371"/>
    </location>
</feature>
<dbReference type="EMBL" id="AVOT02006543">
    <property type="protein sequence ID" value="MBW0481860.1"/>
    <property type="molecule type" value="Genomic_DNA"/>
</dbReference>
<evidence type="ECO:0000259" key="12">
    <source>
        <dbReference type="Pfam" id="PF03733"/>
    </source>
</evidence>
<evidence type="ECO:0000256" key="10">
    <source>
        <dbReference type="SAM" id="Phobius"/>
    </source>
</evidence>
<feature type="compositionally biased region" description="Low complexity" evidence="9">
    <location>
        <begin position="431"/>
        <end position="446"/>
    </location>
</feature>
<feature type="compositionally biased region" description="Low complexity" evidence="9">
    <location>
        <begin position="206"/>
        <end position="224"/>
    </location>
</feature>
<keyword evidence="5 10" id="KW-0812">Transmembrane</keyword>
<evidence type="ECO:0000259" key="11">
    <source>
        <dbReference type="Pfam" id="PF01699"/>
    </source>
</evidence>
<feature type="transmembrane region" description="Helical" evidence="10">
    <location>
        <begin position="1466"/>
        <end position="1487"/>
    </location>
</feature>
<feature type="domain" description="Sodium/calcium exchanger membrane region" evidence="11">
    <location>
        <begin position="1002"/>
        <end position="1117"/>
    </location>
</feature>
<dbReference type="InterPro" id="IPR004713">
    <property type="entry name" value="CaH_exchang"/>
</dbReference>
<organism evidence="13 14">
    <name type="scientific">Austropuccinia psidii MF-1</name>
    <dbReference type="NCBI Taxonomy" id="1389203"/>
    <lineage>
        <taxon>Eukaryota</taxon>
        <taxon>Fungi</taxon>
        <taxon>Dikarya</taxon>
        <taxon>Basidiomycota</taxon>
        <taxon>Pucciniomycotina</taxon>
        <taxon>Pucciniomycetes</taxon>
        <taxon>Pucciniales</taxon>
        <taxon>Sphaerophragmiaceae</taxon>
        <taxon>Austropuccinia</taxon>
    </lineage>
</organism>
<dbReference type="InterPro" id="IPR005185">
    <property type="entry name" value="YccF"/>
</dbReference>
<evidence type="ECO:0000313" key="14">
    <source>
        <dbReference type="Proteomes" id="UP000765509"/>
    </source>
</evidence>
<feature type="region of interest" description="Disordered" evidence="9">
    <location>
        <begin position="337"/>
        <end position="564"/>
    </location>
</feature>
<feature type="transmembrane region" description="Helical" evidence="10">
    <location>
        <begin position="1564"/>
        <end position="1581"/>
    </location>
</feature>
<gene>
    <name evidence="13" type="ORF">O181_021575</name>
</gene>
<keyword evidence="6 10" id="KW-1133">Transmembrane helix</keyword>
<feature type="transmembrane region" description="Helical" evidence="10">
    <location>
        <begin position="1176"/>
        <end position="1196"/>
    </location>
</feature>
<dbReference type="GO" id="GO:0006874">
    <property type="term" value="P:intracellular calcium ion homeostasis"/>
    <property type="evidence" value="ECO:0007669"/>
    <property type="project" value="TreeGrafter"/>
</dbReference>
<feature type="compositionally biased region" description="Basic and acidic residues" evidence="9">
    <location>
        <begin position="255"/>
        <end position="270"/>
    </location>
</feature>
<feature type="transmembrane region" description="Helical" evidence="10">
    <location>
        <begin position="1066"/>
        <end position="1087"/>
    </location>
</feature>
<keyword evidence="14" id="KW-1185">Reference proteome</keyword>
<keyword evidence="7" id="KW-0406">Ion transport</keyword>
<name>A0A9Q3CFY5_9BASI</name>
<feature type="compositionally biased region" description="Low complexity" evidence="9">
    <location>
        <begin position="44"/>
        <end position="62"/>
    </location>
</feature>
<feature type="compositionally biased region" description="Polar residues" evidence="9">
    <location>
        <begin position="492"/>
        <end position="501"/>
    </location>
</feature>
<feature type="region of interest" description="Disordered" evidence="9">
    <location>
        <begin position="1"/>
        <end position="174"/>
    </location>
</feature>
<evidence type="ECO:0000256" key="1">
    <source>
        <dbReference type="ARBA" id="ARBA00004127"/>
    </source>
</evidence>
<reference evidence="13" key="1">
    <citation type="submission" date="2021-03" db="EMBL/GenBank/DDBJ databases">
        <title>Draft genome sequence of rust myrtle Austropuccinia psidii MF-1, a brazilian biotype.</title>
        <authorList>
            <person name="Quecine M.C."/>
            <person name="Pachon D.M.R."/>
            <person name="Bonatelli M.L."/>
            <person name="Correr F.H."/>
            <person name="Franceschini L.M."/>
            <person name="Leite T.F."/>
            <person name="Margarido G.R.A."/>
            <person name="Almeida C.A."/>
            <person name="Ferrarezi J.A."/>
            <person name="Labate C.A."/>
        </authorList>
    </citation>
    <scope>NUCLEOTIDE SEQUENCE</scope>
    <source>
        <strain evidence="13">MF-1</strain>
    </source>
</reference>
<feature type="compositionally biased region" description="Polar residues" evidence="9">
    <location>
        <begin position="63"/>
        <end position="82"/>
    </location>
</feature>
<dbReference type="OrthoDB" id="16982at2759"/>
<feature type="domain" description="Inner membrane component" evidence="12">
    <location>
        <begin position="620"/>
        <end position="671"/>
    </location>
</feature>
<evidence type="ECO:0000313" key="13">
    <source>
        <dbReference type="EMBL" id="MBW0481860.1"/>
    </source>
</evidence>
<feature type="compositionally biased region" description="Low complexity" evidence="9">
    <location>
        <begin position="406"/>
        <end position="420"/>
    </location>
</feature>
<feature type="region of interest" description="Disordered" evidence="9">
    <location>
        <begin position="882"/>
        <end position="932"/>
    </location>
</feature>
<dbReference type="GO" id="GO:0005774">
    <property type="term" value="C:vacuolar membrane"/>
    <property type="evidence" value="ECO:0007669"/>
    <property type="project" value="UniProtKB-ARBA"/>
</dbReference>
<feature type="compositionally biased region" description="Low complexity" evidence="9">
    <location>
        <begin position="126"/>
        <end position="174"/>
    </location>
</feature>
<dbReference type="PANTHER" id="PTHR31503">
    <property type="entry name" value="VACUOLAR CALCIUM ION TRANSPORTER"/>
    <property type="match status" value="1"/>
</dbReference>
<proteinExistence type="inferred from homology"/>
<comment type="similarity">
    <text evidence="2">Belongs to the Ca(2+):cation antiporter (CaCA) (TC 2.A.19) family.</text>
</comment>
<feature type="transmembrane region" description="Helical" evidence="10">
    <location>
        <begin position="1035"/>
        <end position="1054"/>
    </location>
</feature>
<evidence type="ECO:0000256" key="9">
    <source>
        <dbReference type="SAM" id="MobiDB-lite"/>
    </source>
</evidence>
<feature type="compositionally biased region" description="Low complexity" evidence="9">
    <location>
        <begin position="379"/>
        <end position="394"/>
    </location>
</feature>
<dbReference type="FunFam" id="1.20.1420.30:FF:000014">
    <property type="entry name" value="Cation/H+ exchanger protein 2"/>
    <property type="match status" value="1"/>
</dbReference>
<keyword evidence="4" id="KW-0597">Phosphoprotein</keyword>
<evidence type="ECO:0000256" key="5">
    <source>
        <dbReference type="ARBA" id="ARBA00022692"/>
    </source>
</evidence>
<feature type="region of interest" description="Disordered" evidence="9">
    <location>
        <begin position="255"/>
        <end position="315"/>
    </location>
</feature>
<feature type="compositionally biased region" description="Low complexity" evidence="9">
    <location>
        <begin position="83"/>
        <end position="105"/>
    </location>
</feature>
<evidence type="ECO:0000256" key="6">
    <source>
        <dbReference type="ARBA" id="ARBA00022989"/>
    </source>
</evidence>
<feature type="transmembrane region" description="Helical" evidence="10">
    <location>
        <begin position="1431"/>
        <end position="1454"/>
    </location>
</feature>
<dbReference type="InterPro" id="IPR004837">
    <property type="entry name" value="NaCa_Exmemb"/>
</dbReference>
<evidence type="ECO:0000256" key="7">
    <source>
        <dbReference type="ARBA" id="ARBA00023065"/>
    </source>
</evidence>
<feature type="region of interest" description="Disordered" evidence="9">
    <location>
        <begin position="190"/>
        <end position="227"/>
    </location>
</feature>